<accession>A0A1I0FXV3</accession>
<dbReference type="Gene3D" id="3.30.70.120">
    <property type="match status" value="1"/>
</dbReference>
<dbReference type="InterPro" id="IPR002678">
    <property type="entry name" value="DUF34/NIF3"/>
</dbReference>
<feature type="binding site" evidence="5">
    <location>
        <position position="107"/>
    </location>
    <ligand>
        <name>a divalent metal cation</name>
        <dbReference type="ChEBI" id="CHEBI:60240"/>
        <label>1</label>
    </ligand>
</feature>
<dbReference type="EMBL" id="FOHJ01000006">
    <property type="protein sequence ID" value="SET63381.1"/>
    <property type="molecule type" value="Genomic_DNA"/>
</dbReference>
<dbReference type="OrthoDB" id="9792792at2"/>
<dbReference type="PIRSF" id="PIRSF037489">
    <property type="entry name" value="UCP037489_NIF3_YqfO"/>
    <property type="match status" value="1"/>
</dbReference>
<feature type="binding site" evidence="5">
    <location>
        <position position="69"/>
    </location>
    <ligand>
        <name>a divalent metal cation</name>
        <dbReference type="ChEBI" id="CHEBI:60240"/>
        <label>1</label>
    </ligand>
</feature>
<evidence type="ECO:0000256" key="5">
    <source>
        <dbReference type="PIRSR" id="PIRSR602678-1"/>
    </source>
</evidence>
<dbReference type="NCBIfam" id="TIGR00486">
    <property type="entry name" value="YbgI_SA1388"/>
    <property type="match status" value="1"/>
</dbReference>
<dbReference type="AlphaFoldDB" id="A0A1I0FXV3"/>
<gene>
    <name evidence="6" type="ORF">SAMN05421676_106143</name>
</gene>
<dbReference type="FunFam" id="3.40.1390.30:FF:000001">
    <property type="entry name" value="GTP cyclohydrolase 1 type 2"/>
    <property type="match status" value="1"/>
</dbReference>
<dbReference type="Pfam" id="PF01784">
    <property type="entry name" value="DUF34_NIF3"/>
    <property type="match status" value="1"/>
</dbReference>
<evidence type="ECO:0000256" key="1">
    <source>
        <dbReference type="ARBA" id="ARBA00006964"/>
    </source>
</evidence>
<dbReference type="InterPro" id="IPR017221">
    <property type="entry name" value="DUF34/NIF3_bac"/>
</dbReference>
<evidence type="ECO:0000313" key="7">
    <source>
        <dbReference type="Proteomes" id="UP000199095"/>
    </source>
</evidence>
<dbReference type="Proteomes" id="UP000199095">
    <property type="component" value="Unassembled WGS sequence"/>
</dbReference>
<evidence type="ECO:0000256" key="2">
    <source>
        <dbReference type="ARBA" id="ARBA00022112"/>
    </source>
</evidence>
<dbReference type="RefSeq" id="WP_093135084.1">
    <property type="nucleotide sequence ID" value="NZ_FOHJ01000006.1"/>
</dbReference>
<evidence type="ECO:0000256" key="4">
    <source>
        <dbReference type="PIRNR" id="PIRNR037489"/>
    </source>
</evidence>
<evidence type="ECO:0000313" key="6">
    <source>
        <dbReference type="EMBL" id="SET63381.1"/>
    </source>
</evidence>
<dbReference type="Gene3D" id="3.40.1390.30">
    <property type="entry name" value="NIF3 (NGG1p interacting factor 3)-like"/>
    <property type="match status" value="1"/>
</dbReference>
<dbReference type="GO" id="GO:0046872">
    <property type="term" value="F:metal ion binding"/>
    <property type="evidence" value="ECO:0007669"/>
    <property type="project" value="UniProtKB-UniRule"/>
</dbReference>
<dbReference type="InterPro" id="IPR036069">
    <property type="entry name" value="DUF34/NIF3_sf"/>
</dbReference>
<feature type="binding site" evidence="5">
    <location>
        <position position="336"/>
    </location>
    <ligand>
        <name>a divalent metal cation</name>
        <dbReference type="ChEBI" id="CHEBI:60240"/>
        <label>1</label>
    </ligand>
</feature>
<dbReference type="InterPro" id="IPR015867">
    <property type="entry name" value="N-reg_PII/ATP_PRibTrfase_C"/>
</dbReference>
<dbReference type="GO" id="GO:0005737">
    <property type="term" value="C:cytoplasm"/>
    <property type="evidence" value="ECO:0007669"/>
    <property type="project" value="TreeGrafter"/>
</dbReference>
<keyword evidence="7" id="KW-1185">Reference proteome</keyword>
<dbReference type="STRING" id="237682.SAMN05421676_106143"/>
<organism evidence="6 7">
    <name type="scientific">Salinibacillus kushneri</name>
    <dbReference type="NCBI Taxonomy" id="237682"/>
    <lineage>
        <taxon>Bacteria</taxon>
        <taxon>Bacillati</taxon>
        <taxon>Bacillota</taxon>
        <taxon>Bacilli</taxon>
        <taxon>Bacillales</taxon>
        <taxon>Bacillaceae</taxon>
        <taxon>Salinibacillus</taxon>
    </lineage>
</organism>
<dbReference type="PANTHER" id="PTHR13799">
    <property type="entry name" value="NGG1 INTERACTING FACTOR 3"/>
    <property type="match status" value="1"/>
</dbReference>
<name>A0A1I0FXV3_9BACI</name>
<comment type="similarity">
    <text evidence="1 4">Belongs to the GTP cyclohydrolase I type 2/NIF3 family.</text>
</comment>
<sequence length="371" mass="41369">MSKSLTGQELVKMFEHWAPKSIAMEGDKIGLHAGTLNKKINKVMVTLDVLENVVDEAIEKNADFIFAHHPFIFKPLNKVSRDDEKGRIIEKLIKHDITVYVAHTNLDMADGGMNDMLMDALGIQNRNVLIEMGKEELYKIVVFVPVSHQEEVREALGNSGAGHIGLYSHCTFQTQGQGTFKPLEGTNPYIGSQGELEKVDEVRMETIVPKYLLTQVLKAAEEAHPYEEMAYDLYPLGNEGQSYGLGRIGKLDEAMTLKEFAEHVKKSLDVPALRVVGDLHRQVRIVGVIGGDGNKFASQVKRKGADVFITGDVYYHTAHDAMGLGLNLIDPGHHVEKVMKNGVKHYLEKQCQNKDVEFIASTANTEPFQFI</sequence>
<proteinExistence type="inferred from homology"/>
<keyword evidence="3 4" id="KW-0479">Metal-binding</keyword>
<feature type="binding site" evidence="5">
    <location>
        <position position="68"/>
    </location>
    <ligand>
        <name>a divalent metal cation</name>
        <dbReference type="ChEBI" id="CHEBI:60240"/>
        <label>1</label>
    </ligand>
</feature>
<evidence type="ECO:0000256" key="3">
    <source>
        <dbReference type="ARBA" id="ARBA00022723"/>
    </source>
</evidence>
<dbReference type="SUPFAM" id="SSF102705">
    <property type="entry name" value="NIF3 (NGG1p interacting factor 3)-like"/>
    <property type="match status" value="1"/>
</dbReference>
<protein>
    <recommendedName>
        <fullName evidence="2 4">GTP cyclohydrolase 1 type 2 homolog</fullName>
    </recommendedName>
</protein>
<reference evidence="7" key="1">
    <citation type="submission" date="2016-10" db="EMBL/GenBank/DDBJ databases">
        <authorList>
            <person name="Varghese N."/>
            <person name="Submissions S."/>
        </authorList>
    </citation>
    <scope>NUCLEOTIDE SEQUENCE [LARGE SCALE GENOMIC DNA]</scope>
    <source>
        <strain evidence="7">CGMCC 1.3566</strain>
    </source>
</reference>
<feature type="binding site" evidence="5">
    <location>
        <position position="333"/>
    </location>
    <ligand>
        <name>a divalent metal cation</name>
        <dbReference type="ChEBI" id="CHEBI:60240"/>
        <label>1</label>
    </ligand>
</feature>
<dbReference type="PANTHER" id="PTHR13799:SF14">
    <property type="entry name" value="GTP CYCLOHYDROLASE 1 TYPE 2 HOMOLOG"/>
    <property type="match status" value="1"/>
</dbReference>
<dbReference type="FunFam" id="3.30.70.120:FF:000006">
    <property type="entry name" value="GTP cyclohydrolase 1 type 2 homolog"/>
    <property type="match status" value="1"/>
</dbReference>